<feature type="transmembrane region" description="Helical" evidence="1">
    <location>
        <begin position="71"/>
        <end position="94"/>
    </location>
</feature>
<sequence>MKKSLLFGIFASFFFAFTFILNRQMNLAGGSWVWSASLRYLFMFPILFGIVRYKNELREVYLNIKENPVPWFVWSTVGFGFFYAPLCLGSTYGASWMVAGTWQITIIAGALLTPLFYTHIQTREGIIKKRNELPKKGLIMSIIILAGIFLIQFQQAQAISLSNTLIGIIPVVIAAFSYPLGNRKMMEVCGNRLNTFQRVYGMTLCSLPFWLILSSYGIYTVGLPSHNQVVQSLIVAIFSGVIATILFFKATEMVRTNPPKLAAIEATQSAEIIFALLGEVILLGGNLPNSYALFGMFLVILGMILNSLTSNS</sequence>
<dbReference type="EMBL" id="FWWT01000012">
    <property type="protein sequence ID" value="SMB85029.1"/>
    <property type="molecule type" value="Genomic_DNA"/>
</dbReference>
<keyword evidence="1" id="KW-0812">Transmembrane</keyword>
<feature type="transmembrane region" description="Helical" evidence="1">
    <location>
        <begin position="32"/>
        <end position="51"/>
    </location>
</feature>
<proteinExistence type="predicted"/>
<feature type="transmembrane region" description="Helical" evidence="1">
    <location>
        <begin position="199"/>
        <end position="218"/>
    </location>
</feature>
<dbReference type="OrthoDB" id="3457556at2"/>
<keyword evidence="3" id="KW-1185">Reference proteome</keyword>
<evidence type="ECO:0000256" key="1">
    <source>
        <dbReference type="SAM" id="Phobius"/>
    </source>
</evidence>
<name>A0A1W1UVM1_DESTI</name>
<organism evidence="2 3">
    <name type="scientific">Desulfonispora thiosulfatigenes DSM 11270</name>
    <dbReference type="NCBI Taxonomy" id="656914"/>
    <lineage>
        <taxon>Bacteria</taxon>
        <taxon>Bacillati</taxon>
        <taxon>Bacillota</taxon>
        <taxon>Clostridia</taxon>
        <taxon>Eubacteriales</taxon>
        <taxon>Peptococcaceae</taxon>
        <taxon>Desulfonispora</taxon>
    </lineage>
</organism>
<reference evidence="2 3" key="1">
    <citation type="submission" date="2017-04" db="EMBL/GenBank/DDBJ databases">
        <authorList>
            <person name="Afonso C.L."/>
            <person name="Miller P.J."/>
            <person name="Scott M.A."/>
            <person name="Spackman E."/>
            <person name="Goraichik I."/>
            <person name="Dimitrov K.M."/>
            <person name="Suarez D.L."/>
            <person name="Swayne D.E."/>
        </authorList>
    </citation>
    <scope>NUCLEOTIDE SEQUENCE [LARGE SCALE GENOMIC DNA]</scope>
    <source>
        <strain evidence="2 3">DSM 11270</strain>
    </source>
</reference>
<gene>
    <name evidence="2" type="ORF">SAMN00017405_1590</name>
</gene>
<feature type="transmembrane region" description="Helical" evidence="1">
    <location>
        <begin position="291"/>
        <end position="309"/>
    </location>
</feature>
<feature type="transmembrane region" description="Helical" evidence="1">
    <location>
        <begin position="159"/>
        <end position="178"/>
    </location>
</feature>
<keyword evidence="1" id="KW-0472">Membrane</keyword>
<dbReference type="Pfam" id="PF13536">
    <property type="entry name" value="EmrE"/>
    <property type="match status" value="1"/>
</dbReference>
<dbReference type="AlphaFoldDB" id="A0A1W1UVM1"/>
<accession>A0A1W1UVM1</accession>
<feature type="transmembrane region" description="Helical" evidence="1">
    <location>
        <begin position="100"/>
        <end position="117"/>
    </location>
</feature>
<evidence type="ECO:0000313" key="3">
    <source>
        <dbReference type="Proteomes" id="UP000192731"/>
    </source>
</evidence>
<keyword evidence="1" id="KW-1133">Transmembrane helix</keyword>
<feature type="transmembrane region" description="Helical" evidence="1">
    <location>
        <begin position="230"/>
        <end position="248"/>
    </location>
</feature>
<evidence type="ECO:0000313" key="2">
    <source>
        <dbReference type="EMBL" id="SMB85029.1"/>
    </source>
</evidence>
<protein>
    <submittedName>
        <fullName evidence="2">Putative multidrug resistance efflux transporter</fullName>
    </submittedName>
</protein>
<feature type="transmembrane region" description="Helical" evidence="1">
    <location>
        <begin position="137"/>
        <end position="153"/>
    </location>
</feature>
<dbReference type="InterPro" id="IPR032713">
    <property type="entry name" value="EmrE"/>
</dbReference>
<dbReference type="RefSeq" id="WP_084052414.1">
    <property type="nucleotide sequence ID" value="NZ_FWWT01000012.1"/>
</dbReference>
<dbReference type="STRING" id="656914.SAMN00017405_1590"/>
<feature type="transmembrane region" description="Helical" evidence="1">
    <location>
        <begin position="269"/>
        <end position="285"/>
    </location>
</feature>
<dbReference type="Proteomes" id="UP000192731">
    <property type="component" value="Unassembled WGS sequence"/>
</dbReference>